<organism evidence="9 10">
    <name type="scientific">Dellaglioa algida DSM 15638</name>
    <dbReference type="NCBI Taxonomy" id="1423719"/>
    <lineage>
        <taxon>Bacteria</taxon>
        <taxon>Bacillati</taxon>
        <taxon>Bacillota</taxon>
        <taxon>Bacilli</taxon>
        <taxon>Lactobacillales</taxon>
        <taxon>Lactobacillaceae</taxon>
        <taxon>Dellaglioa</taxon>
    </lineage>
</organism>
<gene>
    <name evidence="9" type="ORF">FC66_GL000019</name>
</gene>
<keyword evidence="4 7" id="KW-0812">Transmembrane</keyword>
<evidence type="ECO:0000256" key="5">
    <source>
        <dbReference type="ARBA" id="ARBA00022989"/>
    </source>
</evidence>
<keyword evidence="3" id="KW-1003">Cell membrane</keyword>
<reference evidence="9 10" key="1">
    <citation type="journal article" date="2015" name="Genome Announc.">
        <title>Expanding the biotechnology potential of lactobacilli through comparative genomics of 213 strains and associated genera.</title>
        <authorList>
            <person name="Sun Z."/>
            <person name="Harris H.M."/>
            <person name="McCann A."/>
            <person name="Guo C."/>
            <person name="Argimon S."/>
            <person name="Zhang W."/>
            <person name="Yang X."/>
            <person name="Jeffery I.B."/>
            <person name="Cooney J.C."/>
            <person name="Kagawa T.F."/>
            <person name="Liu W."/>
            <person name="Song Y."/>
            <person name="Salvetti E."/>
            <person name="Wrobel A."/>
            <person name="Rasinkangas P."/>
            <person name="Parkhill J."/>
            <person name="Rea M.C."/>
            <person name="O'Sullivan O."/>
            <person name="Ritari J."/>
            <person name="Douillard F.P."/>
            <person name="Paul Ross R."/>
            <person name="Yang R."/>
            <person name="Briner A.E."/>
            <person name="Felis G.E."/>
            <person name="de Vos W.M."/>
            <person name="Barrangou R."/>
            <person name="Klaenhammer T.R."/>
            <person name="Caufield P.W."/>
            <person name="Cui Y."/>
            <person name="Zhang H."/>
            <person name="O'Toole P.W."/>
        </authorList>
    </citation>
    <scope>NUCLEOTIDE SEQUENCE [LARGE SCALE GENOMIC DNA]</scope>
    <source>
        <strain evidence="9 10">DSM 15638</strain>
    </source>
</reference>
<evidence type="ECO:0000313" key="9">
    <source>
        <dbReference type="EMBL" id="KRK46397.1"/>
    </source>
</evidence>
<dbReference type="GO" id="GO:0005886">
    <property type="term" value="C:plasma membrane"/>
    <property type="evidence" value="ECO:0007669"/>
    <property type="project" value="UniProtKB-SubCell"/>
</dbReference>
<evidence type="ECO:0000256" key="4">
    <source>
        <dbReference type="ARBA" id="ARBA00022692"/>
    </source>
</evidence>
<dbReference type="AlphaFoldDB" id="A0A0R1HIE5"/>
<name>A0A0R1HIE5_9LACO</name>
<comment type="caution">
    <text evidence="9">The sequence shown here is derived from an EMBL/GenBank/DDBJ whole genome shotgun (WGS) entry which is preliminary data.</text>
</comment>
<feature type="transmembrane region" description="Helical" evidence="7">
    <location>
        <begin position="62"/>
        <end position="83"/>
    </location>
</feature>
<evidence type="ECO:0000256" key="2">
    <source>
        <dbReference type="ARBA" id="ARBA00010792"/>
    </source>
</evidence>
<evidence type="ECO:0000313" key="10">
    <source>
        <dbReference type="Proteomes" id="UP000051450"/>
    </source>
</evidence>
<keyword evidence="5 7" id="KW-1133">Transmembrane helix</keyword>
<evidence type="ECO:0000256" key="1">
    <source>
        <dbReference type="ARBA" id="ARBA00004651"/>
    </source>
</evidence>
<dbReference type="InterPro" id="IPR051311">
    <property type="entry name" value="DedA_domain"/>
</dbReference>
<evidence type="ECO:0000259" key="8">
    <source>
        <dbReference type="Pfam" id="PF09335"/>
    </source>
</evidence>
<feature type="transmembrane region" description="Helical" evidence="7">
    <location>
        <begin position="187"/>
        <end position="208"/>
    </location>
</feature>
<accession>A0A0R1HIE5</accession>
<keyword evidence="6 7" id="KW-0472">Membrane</keyword>
<evidence type="ECO:0000256" key="3">
    <source>
        <dbReference type="ARBA" id="ARBA00022475"/>
    </source>
</evidence>
<dbReference type="Pfam" id="PF09335">
    <property type="entry name" value="VTT_dom"/>
    <property type="match status" value="1"/>
</dbReference>
<comment type="subcellular location">
    <subcellularLocation>
        <location evidence="1">Cell membrane</location>
        <topology evidence="1">Multi-pass membrane protein</topology>
    </subcellularLocation>
</comment>
<dbReference type="PATRIC" id="fig|1423719.4.peg.18"/>
<feature type="transmembrane region" description="Helical" evidence="7">
    <location>
        <begin position="151"/>
        <end position="175"/>
    </location>
</feature>
<keyword evidence="10" id="KW-1185">Reference proteome</keyword>
<sequence length="217" mass="24065">MLNLLNKRGVQMQETIIDLIGQHGYLGVALLIAIENIFPPIPSEIILTFAGFMTLSSNLEPVGLILSATVGATIGALILYSIGRFLSTDRLNRFFASKYGSWLGLKPVHIEKATEFFVKYDNRAVFLGRFVPIVRSLISIPAGITKYKLRFFIPLTFFGTLIWNTALIYLGAFAGNAWAKVAATVDIFATLVGIVLIILSFFGIYKLIKLNRDKKND</sequence>
<dbReference type="InterPro" id="IPR032816">
    <property type="entry name" value="VTT_dom"/>
</dbReference>
<protein>
    <recommendedName>
        <fullName evidence="8">VTT domain-containing protein</fullName>
    </recommendedName>
</protein>
<feature type="domain" description="VTT" evidence="8">
    <location>
        <begin position="41"/>
        <end position="172"/>
    </location>
</feature>
<comment type="similarity">
    <text evidence="2">Belongs to the DedA family.</text>
</comment>
<dbReference type="Proteomes" id="UP000051450">
    <property type="component" value="Unassembled WGS sequence"/>
</dbReference>
<proteinExistence type="inferred from homology"/>
<dbReference type="PANTHER" id="PTHR42709">
    <property type="entry name" value="ALKALINE PHOSPHATASE LIKE PROTEIN"/>
    <property type="match status" value="1"/>
</dbReference>
<evidence type="ECO:0000256" key="7">
    <source>
        <dbReference type="SAM" id="Phobius"/>
    </source>
</evidence>
<evidence type="ECO:0000256" key="6">
    <source>
        <dbReference type="ARBA" id="ARBA00023136"/>
    </source>
</evidence>
<dbReference type="EMBL" id="AZDI01000001">
    <property type="protein sequence ID" value="KRK46397.1"/>
    <property type="molecule type" value="Genomic_DNA"/>
</dbReference>
<dbReference type="PANTHER" id="PTHR42709:SF6">
    <property type="entry name" value="UNDECAPRENYL PHOSPHATE TRANSPORTER A"/>
    <property type="match status" value="1"/>
</dbReference>